<sequence length="217" mass="25723">MANKKFTIINDDDSIRISKSLQEKIIKKQQHQQQNQSLSGKNDDVKFDPPKSNSRSDFESLPQSQPVYPSLYPELPKNAEHSSGDDFRSPSNYHLETMIPSSISRELRNEYERKLHQYQMRWHQNINEMDRLNRELINKNRDLMSTEIKRIDDAVLKKHFPTNKKSIVPNELLCKELEDKLLRCLEMNGKKSLNCSKFFHEYSRCIEESRLKLLQQE</sequence>
<dbReference type="Proteomes" id="UP000616769">
    <property type="component" value="Unassembled WGS sequence"/>
</dbReference>
<dbReference type="OrthoDB" id="6501321at2759"/>
<feature type="region of interest" description="Disordered" evidence="1">
    <location>
        <begin position="25"/>
        <end position="93"/>
    </location>
</feature>
<evidence type="ECO:0000313" key="2">
    <source>
        <dbReference type="EMBL" id="KPM07165.1"/>
    </source>
</evidence>
<accession>A0A132A991</accession>
<protein>
    <submittedName>
        <fullName evidence="2">Uncharacterized protein</fullName>
    </submittedName>
</protein>
<proteinExistence type="predicted"/>
<dbReference type="EMBL" id="JXLN01011345">
    <property type="protein sequence ID" value="KPM07165.1"/>
    <property type="molecule type" value="Genomic_DNA"/>
</dbReference>
<comment type="caution">
    <text evidence="2">The sequence shown here is derived from an EMBL/GenBank/DDBJ whole genome shotgun (WGS) entry which is preliminary data.</text>
</comment>
<reference evidence="2 3" key="1">
    <citation type="journal article" date="2015" name="Parasit. Vectors">
        <title>Draft genome of the scabies mite.</title>
        <authorList>
            <person name="Rider S.D.Jr."/>
            <person name="Morgan M.S."/>
            <person name="Arlian L.G."/>
        </authorList>
    </citation>
    <scope>NUCLEOTIDE SEQUENCE [LARGE SCALE GENOMIC DNA]</scope>
    <source>
        <strain evidence="2">Arlian Lab</strain>
    </source>
</reference>
<feature type="compositionally biased region" description="Basic and acidic residues" evidence="1">
    <location>
        <begin position="41"/>
        <end position="58"/>
    </location>
</feature>
<feature type="compositionally biased region" description="Basic and acidic residues" evidence="1">
    <location>
        <begin position="77"/>
        <end position="88"/>
    </location>
</feature>
<evidence type="ECO:0000256" key="1">
    <source>
        <dbReference type="SAM" id="MobiDB-lite"/>
    </source>
</evidence>
<organism evidence="2 3">
    <name type="scientific">Sarcoptes scabiei</name>
    <name type="common">Itch mite</name>
    <name type="synonym">Acarus scabiei</name>
    <dbReference type="NCBI Taxonomy" id="52283"/>
    <lineage>
        <taxon>Eukaryota</taxon>
        <taxon>Metazoa</taxon>
        <taxon>Ecdysozoa</taxon>
        <taxon>Arthropoda</taxon>
        <taxon>Chelicerata</taxon>
        <taxon>Arachnida</taxon>
        <taxon>Acari</taxon>
        <taxon>Acariformes</taxon>
        <taxon>Sarcoptiformes</taxon>
        <taxon>Astigmata</taxon>
        <taxon>Psoroptidia</taxon>
        <taxon>Sarcoptoidea</taxon>
        <taxon>Sarcoptidae</taxon>
        <taxon>Sarcoptinae</taxon>
        <taxon>Sarcoptes</taxon>
    </lineage>
</organism>
<dbReference type="VEuPathDB" id="VectorBase:SSCA002892"/>
<name>A0A132A991_SARSC</name>
<dbReference type="AlphaFoldDB" id="A0A132A991"/>
<evidence type="ECO:0000313" key="3">
    <source>
        <dbReference type="Proteomes" id="UP000616769"/>
    </source>
</evidence>
<gene>
    <name evidence="2" type="ORF">QR98_0056510</name>
</gene>